<dbReference type="Gene3D" id="3.40.50.2300">
    <property type="match status" value="1"/>
</dbReference>
<name>A0A1C3D0Q4_9GAMM</name>
<feature type="active site" evidence="6">
    <location>
        <position position="16"/>
    </location>
</feature>
<sequence length="142" mass="16186">MKLQNILVVCVGNICRSPMAEFFLKENCLNHQIESAGLSAMVGHGADEKAIQCMDQLNINMRSHVAKQINSTLIKNADLILVMSNNQAQHIEKQWPSAKGKVFRLGHWKGQNVPDPYKHDQNFFNESCQNIQTYVKDWLPHL</sequence>
<evidence type="ECO:0000256" key="2">
    <source>
        <dbReference type="ARBA" id="ARBA00013064"/>
    </source>
</evidence>
<comment type="caution">
    <text evidence="8">The sequence shown here is derived from an EMBL/GenBank/DDBJ whole genome shotgun (WGS) entry which is preliminary data.</text>
</comment>
<dbReference type="Pfam" id="PF01451">
    <property type="entry name" value="LMWPc"/>
    <property type="match status" value="1"/>
</dbReference>
<evidence type="ECO:0000256" key="1">
    <source>
        <dbReference type="ARBA" id="ARBA00011063"/>
    </source>
</evidence>
<evidence type="ECO:0000256" key="4">
    <source>
        <dbReference type="ARBA" id="ARBA00022912"/>
    </source>
</evidence>
<keyword evidence="9" id="KW-1185">Reference proteome</keyword>
<feature type="active site" description="Proton donor" evidence="6">
    <location>
        <position position="115"/>
    </location>
</feature>
<evidence type="ECO:0000313" key="9">
    <source>
        <dbReference type="Proteomes" id="UP000186553"/>
    </source>
</evidence>
<keyword evidence="3" id="KW-0378">Hydrolase</keyword>
<dbReference type="SUPFAM" id="SSF52788">
    <property type="entry name" value="Phosphotyrosine protein phosphatases I"/>
    <property type="match status" value="1"/>
</dbReference>
<dbReference type="GO" id="GO:0004725">
    <property type="term" value="F:protein tyrosine phosphatase activity"/>
    <property type="evidence" value="ECO:0007669"/>
    <property type="project" value="UniProtKB-EC"/>
</dbReference>
<accession>A0A1C3D0Q4</accession>
<evidence type="ECO:0000313" key="8">
    <source>
        <dbReference type="EMBL" id="ODA14614.1"/>
    </source>
</evidence>
<protein>
    <recommendedName>
        <fullName evidence="2">protein-tyrosine-phosphatase</fullName>
        <ecNumber evidence="2">3.1.3.48</ecNumber>
    </recommendedName>
</protein>
<dbReference type="STRING" id="1891224.BBP83_02110"/>
<proteinExistence type="inferred from homology"/>
<dbReference type="AlphaFoldDB" id="A0A1C3D0Q4"/>
<gene>
    <name evidence="8" type="ORF">BBP83_02110</name>
</gene>
<dbReference type="PRINTS" id="PR00719">
    <property type="entry name" value="LMWPTPASE"/>
</dbReference>
<dbReference type="PANTHER" id="PTHR11717:SF31">
    <property type="entry name" value="LOW MOLECULAR WEIGHT PROTEIN-TYROSINE-PHOSPHATASE ETP-RELATED"/>
    <property type="match status" value="1"/>
</dbReference>
<dbReference type="CDD" id="cd16343">
    <property type="entry name" value="LMWPTP"/>
    <property type="match status" value="1"/>
</dbReference>
<dbReference type="InterPro" id="IPR050438">
    <property type="entry name" value="LMW_PTPase"/>
</dbReference>
<evidence type="ECO:0000259" key="7">
    <source>
        <dbReference type="SMART" id="SM00226"/>
    </source>
</evidence>
<keyword evidence="4" id="KW-0904">Protein phosphatase</keyword>
<dbReference type="InterPro" id="IPR017867">
    <property type="entry name" value="Tyr_phospatase_low_mol_wt"/>
</dbReference>
<dbReference type="InterPro" id="IPR036196">
    <property type="entry name" value="Ptyr_pPase_sf"/>
</dbReference>
<dbReference type="PANTHER" id="PTHR11717">
    <property type="entry name" value="LOW MOLECULAR WEIGHT PROTEIN TYROSINE PHOSPHATASE"/>
    <property type="match status" value="1"/>
</dbReference>
<reference evidence="8 9" key="1">
    <citation type="submission" date="2016-07" db="EMBL/GenBank/DDBJ databases">
        <title>Acinetobacter sp. ANC 4603.</title>
        <authorList>
            <person name="Radolfova-Krizova L."/>
            <person name="Nemec A."/>
        </authorList>
    </citation>
    <scope>NUCLEOTIDE SEQUENCE [LARGE SCALE GENOMIC DNA]</scope>
    <source>
        <strain evidence="8 9">ANC 4603</strain>
    </source>
</reference>
<evidence type="ECO:0000256" key="3">
    <source>
        <dbReference type="ARBA" id="ARBA00022801"/>
    </source>
</evidence>
<dbReference type="SMART" id="SM00226">
    <property type="entry name" value="LMWPc"/>
    <property type="match status" value="1"/>
</dbReference>
<dbReference type="EC" id="3.1.3.48" evidence="2"/>
<feature type="active site" description="Nucleophile" evidence="6">
    <location>
        <position position="10"/>
    </location>
</feature>
<dbReference type="Proteomes" id="UP000186553">
    <property type="component" value="Unassembled WGS sequence"/>
</dbReference>
<evidence type="ECO:0000256" key="6">
    <source>
        <dbReference type="PIRSR" id="PIRSR617867-1"/>
    </source>
</evidence>
<dbReference type="EMBL" id="MBDL01000001">
    <property type="protein sequence ID" value="ODA14614.1"/>
    <property type="molecule type" value="Genomic_DNA"/>
</dbReference>
<dbReference type="InterPro" id="IPR023485">
    <property type="entry name" value="Ptyr_pPase"/>
</dbReference>
<evidence type="ECO:0000256" key="5">
    <source>
        <dbReference type="ARBA" id="ARBA00051722"/>
    </source>
</evidence>
<dbReference type="RefSeq" id="WP_068885754.1">
    <property type="nucleotide sequence ID" value="NZ_CBCRUU010000016.1"/>
</dbReference>
<comment type="similarity">
    <text evidence="1">Belongs to the low molecular weight phosphotyrosine protein phosphatase family.</text>
</comment>
<feature type="domain" description="Phosphotyrosine protein phosphatase I" evidence="7">
    <location>
        <begin position="4"/>
        <end position="141"/>
    </location>
</feature>
<dbReference type="OrthoDB" id="9784339at2"/>
<comment type="catalytic activity">
    <reaction evidence="5">
        <text>O-phospho-L-tyrosyl-[protein] + H2O = L-tyrosyl-[protein] + phosphate</text>
        <dbReference type="Rhea" id="RHEA:10684"/>
        <dbReference type="Rhea" id="RHEA-COMP:10136"/>
        <dbReference type="Rhea" id="RHEA-COMP:20101"/>
        <dbReference type="ChEBI" id="CHEBI:15377"/>
        <dbReference type="ChEBI" id="CHEBI:43474"/>
        <dbReference type="ChEBI" id="CHEBI:46858"/>
        <dbReference type="ChEBI" id="CHEBI:61978"/>
        <dbReference type="EC" id="3.1.3.48"/>
    </reaction>
</comment>
<organism evidence="8 9">
    <name type="scientific">Acinetobacter celticus</name>
    <dbReference type="NCBI Taxonomy" id="1891224"/>
    <lineage>
        <taxon>Bacteria</taxon>
        <taxon>Pseudomonadati</taxon>
        <taxon>Pseudomonadota</taxon>
        <taxon>Gammaproteobacteria</taxon>
        <taxon>Moraxellales</taxon>
        <taxon>Moraxellaceae</taxon>
        <taxon>Acinetobacter</taxon>
    </lineage>
</organism>